<accession>A0A150AX49</accession>
<dbReference type="AlphaFoldDB" id="A0A150AX49"/>
<proteinExistence type="predicted"/>
<name>A0A150AX49_BACCE</name>
<reference evidence="1 3" key="1">
    <citation type="submission" date="2015-12" db="EMBL/GenBank/DDBJ databases">
        <title>Bacillus cereus Group isolate.</title>
        <authorList>
            <person name="Kovac J."/>
        </authorList>
    </citation>
    <scope>NUCLEOTIDE SEQUENCE [LARGE SCALE GENOMIC DNA]</scope>
    <source>
        <strain evidence="1 3">FSL W8-0275</strain>
    </source>
</reference>
<evidence type="ECO:0000313" key="2">
    <source>
        <dbReference type="EMBL" id="OKA32396.1"/>
    </source>
</evidence>
<dbReference type="PATRIC" id="fig|1396.453.peg.4669"/>
<evidence type="ECO:0000313" key="4">
    <source>
        <dbReference type="Proteomes" id="UP000186535"/>
    </source>
</evidence>
<dbReference type="Proteomes" id="UP000075591">
    <property type="component" value="Unassembled WGS sequence"/>
</dbReference>
<reference evidence="2 4" key="2">
    <citation type="submission" date="2016-11" db="EMBL/GenBank/DDBJ databases">
        <title>Identification of Bacillus cereus isolated from egg-white.</title>
        <authorList>
            <person name="Soni A."/>
            <person name="Oey I."/>
            <person name="Silcock P."/>
            <person name="Bremer P."/>
        </authorList>
    </citation>
    <scope>NUCLEOTIDE SEQUENCE [LARGE SCALE GENOMIC DNA]</scope>
    <source>
        <strain evidence="2 4">NZAS03</strain>
    </source>
</reference>
<organism evidence="1 3">
    <name type="scientific">Bacillus cereus</name>
    <dbReference type="NCBI Taxonomy" id="1396"/>
    <lineage>
        <taxon>Bacteria</taxon>
        <taxon>Bacillati</taxon>
        <taxon>Bacillota</taxon>
        <taxon>Bacilli</taxon>
        <taxon>Bacillales</taxon>
        <taxon>Bacillaceae</taxon>
        <taxon>Bacillus</taxon>
        <taxon>Bacillus cereus group</taxon>
    </lineage>
</organism>
<evidence type="ECO:0000313" key="3">
    <source>
        <dbReference type="Proteomes" id="UP000075591"/>
    </source>
</evidence>
<protein>
    <submittedName>
        <fullName evidence="1">Uncharacterized protein</fullName>
    </submittedName>
</protein>
<sequence length="213" mass="25731">MKIDTNSLDYVKIYRFDNKVFFCKPYNSDTYDHVFEFIDTEVTDLTLFNQDILEKNVHTPKYNDNMWSGCFCFLSEYEKNITDDDGPLKMRKGHKLNIALLPKNTKIWVRNCSHLGETEPFFNSFSYLVEHEGHLRWRYSSQSYNCYCWVRMSVELALERIKLWKTNNIGRELPEWLTEFYLIEDQLGLIYPLSLWDRFILHIKNFKIFIARK</sequence>
<dbReference type="EMBL" id="LOMT01000134">
    <property type="protein sequence ID" value="KXX87707.1"/>
    <property type="molecule type" value="Genomic_DNA"/>
</dbReference>
<dbReference type="RefSeq" id="WP_000687299.1">
    <property type="nucleotide sequence ID" value="NZ_CAKJVO010000036.1"/>
</dbReference>
<evidence type="ECO:0000313" key="1">
    <source>
        <dbReference type="EMBL" id="KXX87707.1"/>
    </source>
</evidence>
<gene>
    <name evidence="1" type="ORF">AT274_24705</name>
    <name evidence="2" type="ORF">BJR07_28355</name>
</gene>
<dbReference type="EMBL" id="MPON01000022">
    <property type="protein sequence ID" value="OKA32396.1"/>
    <property type="molecule type" value="Genomic_DNA"/>
</dbReference>
<comment type="caution">
    <text evidence="1">The sequence shown here is derived from an EMBL/GenBank/DDBJ whole genome shotgun (WGS) entry which is preliminary data.</text>
</comment>
<dbReference type="Proteomes" id="UP000186535">
    <property type="component" value="Unassembled WGS sequence"/>
</dbReference>